<evidence type="ECO:0000313" key="2">
    <source>
        <dbReference type="EMBL" id="GAX76386.1"/>
    </source>
</evidence>
<name>A0A250X009_9CHLO</name>
<evidence type="ECO:0000259" key="1">
    <source>
        <dbReference type="PROSITE" id="PS51910"/>
    </source>
</evidence>
<dbReference type="GO" id="GO:0004568">
    <property type="term" value="F:chitinase activity"/>
    <property type="evidence" value="ECO:0007669"/>
    <property type="project" value="TreeGrafter"/>
</dbReference>
<sequence length="336" mass="37458">MPEYRLGSNYNYEEAFKNGLTHVIFFSLEVSTSDFIPSALDRLPPPDILKRARAAADAYGGKLLLCFGGNSRTGGFPGMVVDKARRRRFLEALSNLMVSHSFDGVDYNWEYPTKYVEWEGLADLMKETKALLNGQVIVTSAFYPDPNQYIIIKALKLHEICHYLLSMTYDMVPGKHSTYEFAVQTIEAWKQQGLPLDKLALGVPFYGRHMQTGAPDTYYDLFPKLEKRYKNLSKRHAVDELGAVFFNGRSTLKQKAELAIREGLGGIMIWELGQDISPPSHESALMSGLGEAIVPMGSLQKTVLGAGISSEVEIEEELNVVLSTDDVATVNSKTEL</sequence>
<dbReference type="InterPro" id="IPR050314">
    <property type="entry name" value="Glycosyl_Hydrlase_18"/>
</dbReference>
<dbReference type="GO" id="GO:0006032">
    <property type="term" value="P:chitin catabolic process"/>
    <property type="evidence" value="ECO:0007669"/>
    <property type="project" value="TreeGrafter"/>
</dbReference>
<organism evidence="2 3">
    <name type="scientific">Chlamydomonas eustigma</name>
    <dbReference type="NCBI Taxonomy" id="1157962"/>
    <lineage>
        <taxon>Eukaryota</taxon>
        <taxon>Viridiplantae</taxon>
        <taxon>Chlorophyta</taxon>
        <taxon>core chlorophytes</taxon>
        <taxon>Chlorophyceae</taxon>
        <taxon>CS clade</taxon>
        <taxon>Chlamydomonadales</taxon>
        <taxon>Chlamydomonadaceae</taxon>
        <taxon>Chlamydomonas</taxon>
    </lineage>
</organism>
<dbReference type="OrthoDB" id="73875at2759"/>
<dbReference type="SUPFAM" id="SSF51445">
    <property type="entry name" value="(Trans)glycosidases"/>
    <property type="match status" value="1"/>
</dbReference>
<dbReference type="Gene3D" id="3.40.5.30">
    <property type="entry name" value="(Trans)glycosidases - domain 2"/>
    <property type="match status" value="1"/>
</dbReference>
<feature type="domain" description="GH18" evidence="1">
    <location>
        <begin position="1"/>
        <end position="292"/>
    </location>
</feature>
<dbReference type="PROSITE" id="PS51910">
    <property type="entry name" value="GH18_2"/>
    <property type="match status" value="1"/>
</dbReference>
<dbReference type="GO" id="GO:0008061">
    <property type="term" value="F:chitin binding"/>
    <property type="evidence" value="ECO:0007669"/>
    <property type="project" value="InterPro"/>
</dbReference>
<accession>A0A250X009</accession>
<dbReference type="STRING" id="1157962.A0A250X009"/>
<dbReference type="Proteomes" id="UP000232323">
    <property type="component" value="Unassembled WGS sequence"/>
</dbReference>
<reference evidence="2 3" key="1">
    <citation type="submission" date="2017-08" db="EMBL/GenBank/DDBJ databases">
        <title>Acidophilic green algal genome provides insights into adaptation to an acidic environment.</title>
        <authorList>
            <person name="Hirooka S."/>
            <person name="Hirose Y."/>
            <person name="Kanesaki Y."/>
            <person name="Higuchi S."/>
            <person name="Fujiwara T."/>
            <person name="Onuma R."/>
            <person name="Era A."/>
            <person name="Ohbayashi R."/>
            <person name="Uzuka A."/>
            <person name="Nozaki H."/>
            <person name="Yoshikawa H."/>
            <person name="Miyagishima S.Y."/>
        </authorList>
    </citation>
    <scope>NUCLEOTIDE SEQUENCE [LARGE SCALE GENOMIC DNA]</scope>
    <source>
        <strain evidence="2 3">NIES-2499</strain>
    </source>
</reference>
<dbReference type="Gene3D" id="3.20.20.80">
    <property type="entry name" value="Glycosidases"/>
    <property type="match status" value="1"/>
</dbReference>
<dbReference type="PANTHER" id="PTHR11177:SF317">
    <property type="entry name" value="CHITINASE 12-RELATED"/>
    <property type="match status" value="1"/>
</dbReference>
<dbReference type="GO" id="GO:0005576">
    <property type="term" value="C:extracellular region"/>
    <property type="evidence" value="ECO:0007669"/>
    <property type="project" value="TreeGrafter"/>
</dbReference>
<keyword evidence="3" id="KW-1185">Reference proteome</keyword>
<protein>
    <recommendedName>
        <fullName evidence="1">GH18 domain-containing protein</fullName>
    </recommendedName>
</protein>
<dbReference type="InterPro" id="IPR017853">
    <property type="entry name" value="GH"/>
</dbReference>
<dbReference type="GO" id="GO:0005975">
    <property type="term" value="P:carbohydrate metabolic process"/>
    <property type="evidence" value="ECO:0007669"/>
    <property type="project" value="InterPro"/>
</dbReference>
<dbReference type="SMART" id="SM00636">
    <property type="entry name" value="Glyco_18"/>
    <property type="match status" value="1"/>
</dbReference>
<dbReference type="AlphaFoldDB" id="A0A250X009"/>
<proteinExistence type="predicted"/>
<dbReference type="InterPro" id="IPR001223">
    <property type="entry name" value="Glyco_hydro18_cat"/>
</dbReference>
<comment type="caution">
    <text evidence="2">The sequence shown here is derived from an EMBL/GenBank/DDBJ whole genome shotgun (WGS) entry which is preliminary data.</text>
</comment>
<dbReference type="Pfam" id="PF00704">
    <property type="entry name" value="Glyco_hydro_18"/>
    <property type="match status" value="1"/>
</dbReference>
<dbReference type="PANTHER" id="PTHR11177">
    <property type="entry name" value="CHITINASE"/>
    <property type="match status" value="1"/>
</dbReference>
<evidence type="ECO:0000313" key="3">
    <source>
        <dbReference type="Proteomes" id="UP000232323"/>
    </source>
</evidence>
<gene>
    <name evidence="2" type="ORF">CEUSTIGMA_g3832.t1</name>
</gene>
<dbReference type="EMBL" id="BEGY01000017">
    <property type="protein sequence ID" value="GAX76386.1"/>
    <property type="molecule type" value="Genomic_DNA"/>
</dbReference>
<dbReference type="InterPro" id="IPR011583">
    <property type="entry name" value="Chitinase_II/V-like_cat"/>
</dbReference>